<dbReference type="InterPro" id="IPR003646">
    <property type="entry name" value="SH3-like_bac-type"/>
</dbReference>
<proteinExistence type="predicted"/>
<dbReference type="RefSeq" id="WP_380059066.1">
    <property type="nucleotide sequence ID" value="NZ_JAIQXV010000021.1"/>
</dbReference>
<evidence type="ECO:0000259" key="1">
    <source>
        <dbReference type="Pfam" id="PF08239"/>
    </source>
</evidence>
<name>A0ABW1ZTY4_9DEIO</name>
<evidence type="ECO:0000313" key="3">
    <source>
        <dbReference type="Proteomes" id="UP001596317"/>
    </source>
</evidence>
<dbReference type="Pfam" id="PF08239">
    <property type="entry name" value="SH3_3"/>
    <property type="match status" value="1"/>
</dbReference>
<protein>
    <submittedName>
        <fullName evidence="2">SH3 domain-containing protein</fullName>
    </submittedName>
</protein>
<dbReference type="Proteomes" id="UP001596317">
    <property type="component" value="Unassembled WGS sequence"/>
</dbReference>
<sequence>MNVHFTTRGISLRAGPSAQMPLATLLQGARVNLISGAAIWCRVSWQGDSRYVAQAYLRL</sequence>
<dbReference type="Gene3D" id="2.30.30.40">
    <property type="entry name" value="SH3 Domains"/>
    <property type="match status" value="1"/>
</dbReference>
<dbReference type="EMBL" id="JBHSWB010000002">
    <property type="protein sequence ID" value="MFC6663199.1"/>
    <property type="molecule type" value="Genomic_DNA"/>
</dbReference>
<gene>
    <name evidence="2" type="ORF">ACFP90_24450</name>
</gene>
<feature type="domain" description="SH3b" evidence="1">
    <location>
        <begin position="10"/>
        <end position="57"/>
    </location>
</feature>
<reference evidence="3" key="1">
    <citation type="journal article" date="2019" name="Int. J. Syst. Evol. Microbiol.">
        <title>The Global Catalogue of Microorganisms (GCM) 10K type strain sequencing project: providing services to taxonomists for standard genome sequencing and annotation.</title>
        <authorList>
            <consortium name="The Broad Institute Genomics Platform"/>
            <consortium name="The Broad Institute Genome Sequencing Center for Infectious Disease"/>
            <person name="Wu L."/>
            <person name="Ma J."/>
        </authorList>
    </citation>
    <scope>NUCLEOTIDE SEQUENCE [LARGE SCALE GENOMIC DNA]</scope>
    <source>
        <strain evidence="3">CCUG 63830</strain>
    </source>
</reference>
<evidence type="ECO:0000313" key="2">
    <source>
        <dbReference type="EMBL" id="MFC6663199.1"/>
    </source>
</evidence>
<organism evidence="2 3">
    <name type="scientific">Deinococcus multiflagellatus</name>
    <dbReference type="NCBI Taxonomy" id="1656887"/>
    <lineage>
        <taxon>Bacteria</taxon>
        <taxon>Thermotogati</taxon>
        <taxon>Deinococcota</taxon>
        <taxon>Deinococci</taxon>
        <taxon>Deinococcales</taxon>
        <taxon>Deinococcaceae</taxon>
        <taxon>Deinococcus</taxon>
    </lineage>
</organism>
<accession>A0ABW1ZTY4</accession>
<keyword evidence="3" id="KW-1185">Reference proteome</keyword>
<comment type="caution">
    <text evidence="2">The sequence shown here is derived from an EMBL/GenBank/DDBJ whole genome shotgun (WGS) entry which is preliminary data.</text>
</comment>